<accession>A0ABN1BH09</accession>
<feature type="compositionally biased region" description="Acidic residues" evidence="1">
    <location>
        <begin position="29"/>
        <end position="38"/>
    </location>
</feature>
<dbReference type="InterPro" id="IPR023158">
    <property type="entry name" value="YerB-like_sf"/>
</dbReference>
<dbReference type="SUPFAM" id="SSF159774">
    <property type="entry name" value="YerB-like"/>
    <property type="match status" value="1"/>
</dbReference>
<comment type="caution">
    <text evidence="5">The sequence shown here is derived from an EMBL/GenBank/DDBJ whole genome shotgun (WGS) entry which is preliminary data.</text>
</comment>
<sequence length="358" mass="40523">MKKGLQKCSILLFMIIALFLTACSNEGADNQESEEEAKEEQPVVEPEPSEEPPEPEYQNTYPLTGVGTNEPVNNRIVGVMVNNHTKARPQSGLSKADIVYELLAEGPITRFLAFFHSEKPEVAGPVRSAREYYADLAQGMGAIYIYHGAAHHIEDIIMNKDLDLIRGAIHDDDRYLFKRESFRAAPHDSYLIYPNVYEAAEQKGIDINQDYEPYPFLSKDEVSQISGEEASRVHIVYHEGLEEVTYEYDEVNEQYVRYSDGEKTVELETEEPVVLDNIFVVETGHRVIDSAHRRAIDLESGGRGYLVQKGKVQEVEWKNVDGRILPFKNGEKVKFVPGKTWVNVVPETPGIDQSVQFN</sequence>
<dbReference type="InterPro" id="IPR021416">
    <property type="entry name" value="DUF3048_N"/>
</dbReference>
<feature type="compositionally biased region" description="Polar residues" evidence="1">
    <location>
        <begin position="57"/>
        <end position="69"/>
    </location>
</feature>
<proteinExistence type="predicted"/>
<evidence type="ECO:0000259" key="4">
    <source>
        <dbReference type="Pfam" id="PF17479"/>
    </source>
</evidence>
<dbReference type="Pfam" id="PF17479">
    <property type="entry name" value="DUF3048_C"/>
    <property type="match status" value="1"/>
</dbReference>
<feature type="domain" description="DUF3048" evidence="4">
    <location>
        <begin position="235"/>
        <end position="342"/>
    </location>
</feature>
<name>A0ABN1BH09_9BACI</name>
<feature type="chain" id="PRO_5047047199" evidence="2">
    <location>
        <begin position="25"/>
        <end position="358"/>
    </location>
</feature>
<keyword evidence="2" id="KW-0732">Signal</keyword>
<dbReference type="Proteomes" id="UP001500880">
    <property type="component" value="Unassembled WGS sequence"/>
</dbReference>
<dbReference type="Pfam" id="PF11258">
    <property type="entry name" value="DUF3048"/>
    <property type="match status" value="1"/>
</dbReference>
<reference evidence="5 6" key="1">
    <citation type="journal article" date="2019" name="Int. J. Syst. Evol. Microbiol.">
        <title>The Global Catalogue of Microorganisms (GCM) 10K type strain sequencing project: providing services to taxonomists for standard genome sequencing and annotation.</title>
        <authorList>
            <consortium name="The Broad Institute Genomics Platform"/>
            <consortium name="The Broad Institute Genome Sequencing Center for Infectious Disease"/>
            <person name="Wu L."/>
            <person name="Ma J."/>
        </authorList>
    </citation>
    <scope>NUCLEOTIDE SEQUENCE [LARGE SCALE GENOMIC DNA]</scope>
    <source>
        <strain evidence="5 6">JCM 12389</strain>
    </source>
</reference>
<evidence type="ECO:0000313" key="5">
    <source>
        <dbReference type="EMBL" id="GAA0497422.1"/>
    </source>
</evidence>
<feature type="region of interest" description="Disordered" evidence="1">
    <location>
        <begin position="29"/>
        <end position="69"/>
    </location>
</feature>
<evidence type="ECO:0000313" key="6">
    <source>
        <dbReference type="Proteomes" id="UP001500880"/>
    </source>
</evidence>
<dbReference type="PROSITE" id="PS51257">
    <property type="entry name" value="PROKAR_LIPOPROTEIN"/>
    <property type="match status" value="1"/>
</dbReference>
<keyword evidence="6" id="KW-1185">Reference proteome</keyword>
<gene>
    <name evidence="5" type="ORF">GCM10008986_25500</name>
</gene>
<protein>
    <submittedName>
        <fullName evidence="5">DUF3048 domain-containing protein</fullName>
    </submittedName>
</protein>
<feature type="domain" description="DUF3048" evidence="3">
    <location>
        <begin position="63"/>
        <end position="205"/>
    </location>
</feature>
<evidence type="ECO:0000256" key="2">
    <source>
        <dbReference type="SAM" id="SignalP"/>
    </source>
</evidence>
<evidence type="ECO:0000259" key="3">
    <source>
        <dbReference type="Pfam" id="PF11258"/>
    </source>
</evidence>
<evidence type="ECO:0000256" key="1">
    <source>
        <dbReference type="SAM" id="MobiDB-lite"/>
    </source>
</evidence>
<dbReference type="RefSeq" id="WP_343841732.1">
    <property type="nucleotide sequence ID" value="NZ_BAAADO010000005.1"/>
</dbReference>
<dbReference type="InterPro" id="IPR035328">
    <property type="entry name" value="DUF3048_C"/>
</dbReference>
<dbReference type="Gene3D" id="3.50.90.10">
    <property type="entry name" value="YerB-like"/>
    <property type="match status" value="1"/>
</dbReference>
<organism evidence="5 6">
    <name type="scientific">Salinibacillus aidingensis</name>
    <dbReference type="NCBI Taxonomy" id="237684"/>
    <lineage>
        <taxon>Bacteria</taxon>
        <taxon>Bacillati</taxon>
        <taxon>Bacillota</taxon>
        <taxon>Bacilli</taxon>
        <taxon>Bacillales</taxon>
        <taxon>Bacillaceae</taxon>
        <taxon>Salinibacillus</taxon>
    </lineage>
</organism>
<dbReference type="EMBL" id="BAAADO010000005">
    <property type="protein sequence ID" value="GAA0497422.1"/>
    <property type="molecule type" value="Genomic_DNA"/>
</dbReference>
<feature type="signal peptide" evidence="2">
    <location>
        <begin position="1"/>
        <end position="24"/>
    </location>
</feature>